<evidence type="ECO:0000313" key="9">
    <source>
        <dbReference type="EMBL" id="CDP37551.1"/>
    </source>
</evidence>
<gene>
    <name evidence="9" type="ORF">GNLVRS02_ARAD1D14058g</name>
</gene>
<feature type="transmembrane region" description="Helical" evidence="7">
    <location>
        <begin position="248"/>
        <end position="269"/>
    </location>
</feature>
<reference evidence="9" key="1">
    <citation type="submission" date="2014-02" db="EMBL/GenBank/DDBJ databases">
        <authorList>
            <person name="Genoscope - CEA"/>
        </authorList>
    </citation>
    <scope>NUCLEOTIDE SEQUENCE</scope>
    <source>
        <strain evidence="9">LS3</strain>
    </source>
</reference>
<protein>
    <submittedName>
        <fullName evidence="9">ARAD1D14058p</fullName>
    </submittedName>
</protein>
<sequence>MGENGSKQAQQAQGGRENPQSATCSSQEKSPVENEPTSKSPVYHAGDIEHAELSTVQKYVLGAVLSTTLFLVALEQTVTTASLPQISADLHSSSGYTWIGTAYLLASASVMPIYGKGSDIFGRKPAILVAVAIFIAGSAIAGASQTMGMLIGARAVQGLGGGGVASLINVIISDLVPLHQRGLFMGFIGSTWMLASCFGPLVGGALSEAGQWRWCFYLNLPIGGVAFAILVVVLKIRSPKVDITHNLNRIDVVGIVLSVGATCMLLLALDWGGTVYPWDSRIVIACLVASGVAYILFMVYEGLVPQEPLAPPRMFADRTRATCLAASFAHALAFMGVVYYLPFLFQSVYGLSPIMASVYIIPQAVLMGLSSALGGLVISKTGRYVDMMRIGLGLTSVFLGLLSTLTPQSNVARRIIYPALYGIPVGCNFQSFLIGLQTRISRRDIAVATTMQAYIRQLGMSIGIAVGGVAFQDRITELAKQSDNPTLSRLLSGNAPSSVNAVKQLPDNLKTIAANYYMEAFRVVFYVFAALAGAGCIISLFIPQNELKMQQQEPESAQEPDSSGSK</sequence>
<feature type="compositionally biased region" description="Polar residues" evidence="6">
    <location>
        <begin position="1"/>
        <end position="40"/>
    </location>
</feature>
<dbReference type="InterPro" id="IPR011701">
    <property type="entry name" value="MFS"/>
</dbReference>
<name>A0A060TEB2_BLAAD</name>
<reference evidence="9" key="2">
    <citation type="submission" date="2014-06" db="EMBL/GenBank/DDBJ databases">
        <title>The complete genome of Blastobotrys (Arxula) adeninivorans LS3 - a yeast of biotechnological interest.</title>
        <authorList>
            <person name="Kunze G."/>
            <person name="Gaillardin C."/>
            <person name="Czernicka M."/>
            <person name="Durrens P."/>
            <person name="Martin T."/>
            <person name="Boer E."/>
            <person name="Gabaldon T."/>
            <person name="Cruz J."/>
            <person name="Talla E."/>
            <person name="Marck C."/>
            <person name="Goffeau A."/>
            <person name="Barbe V."/>
            <person name="Baret P."/>
            <person name="Baronian K."/>
            <person name="Beier S."/>
            <person name="Bleykasten C."/>
            <person name="Bode R."/>
            <person name="Casaregola S."/>
            <person name="Despons L."/>
            <person name="Fairhead C."/>
            <person name="Giersberg M."/>
            <person name="Gierski P."/>
            <person name="Hahnel U."/>
            <person name="Hartmann A."/>
            <person name="Jankowska D."/>
            <person name="Jubin C."/>
            <person name="Jung P."/>
            <person name="Lafontaine I."/>
            <person name="Leh-Louis V."/>
            <person name="Lemaire M."/>
            <person name="Marcet-Houben M."/>
            <person name="Mascher M."/>
            <person name="Morel G."/>
            <person name="Richard G.-F."/>
            <person name="Riechen J."/>
            <person name="Sacerdot C."/>
            <person name="Sarkar A."/>
            <person name="Savel G."/>
            <person name="Schacherer J."/>
            <person name="Sherman D."/>
            <person name="Straub M.-L."/>
            <person name="Stein N."/>
            <person name="Thierry A."/>
            <person name="Trautwein-Schult A."/>
            <person name="Westhof E."/>
            <person name="Worch S."/>
            <person name="Dujon B."/>
            <person name="Souciet J.-L."/>
            <person name="Wincker P."/>
            <person name="Scholz U."/>
            <person name="Neuveglise N."/>
        </authorList>
    </citation>
    <scope>NUCLEOTIDE SEQUENCE</scope>
    <source>
        <strain evidence="9">LS3</strain>
    </source>
</reference>
<feature type="transmembrane region" description="Helical" evidence="7">
    <location>
        <begin position="281"/>
        <end position="300"/>
    </location>
</feature>
<dbReference type="PANTHER" id="PTHR23501:SF102">
    <property type="entry name" value="DRUG TRANSPORTER, PUTATIVE (AFU_ORTHOLOGUE AFUA_3G08530)-RELATED"/>
    <property type="match status" value="1"/>
</dbReference>
<feature type="transmembrane region" description="Helical" evidence="7">
    <location>
        <begin position="95"/>
        <end position="114"/>
    </location>
</feature>
<dbReference type="PANTHER" id="PTHR23501">
    <property type="entry name" value="MAJOR FACILITATOR SUPERFAMILY"/>
    <property type="match status" value="1"/>
</dbReference>
<comment type="subcellular location">
    <subcellularLocation>
        <location evidence="1">Membrane</location>
        <topology evidence="1">Multi-pass membrane protein</topology>
    </subcellularLocation>
</comment>
<feature type="transmembrane region" description="Helical" evidence="7">
    <location>
        <begin position="523"/>
        <end position="542"/>
    </location>
</feature>
<keyword evidence="5 7" id="KW-0472">Membrane</keyword>
<feature type="transmembrane region" description="Helical" evidence="7">
    <location>
        <begin position="390"/>
        <end position="409"/>
    </location>
</feature>
<evidence type="ECO:0000256" key="6">
    <source>
        <dbReference type="SAM" id="MobiDB-lite"/>
    </source>
</evidence>
<dbReference type="InterPro" id="IPR020846">
    <property type="entry name" value="MFS_dom"/>
</dbReference>
<comment type="similarity">
    <text evidence="2">Belongs to the major facilitator superfamily. TCR/Tet family.</text>
</comment>
<evidence type="ECO:0000256" key="7">
    <source>
        <dbReference type="SAM" id="Phobius"/>
    </source>
</evidence>
<keyword evidence="3 7" id="KW-0812">Transmembrane</keyword>
<evidence type="ECO:0000259" key="8">
    <source>
        <dbReference type="PROSITE" id="PS50850"/>
    </source>
</evidence>
<feature type="transmembrane region" description="Helical" evidence="7">
    <location>
        <begin position="216"/>
        <end position="236"/>
    </location>
</feature>
<dbReference type="PhylomeDB" id="A0A060TEB2"/>
<dbReference type="PRINTS" id="PR01036">
    <property type="entry name" value="TCRTETB"/>
</dbReference>
<dbReference type="SUPFAM" id="SSF103473">
    <property type="entry name" value="MFS general substrate transporter"/>
    <property type="match status" value="1"/>
</dbReference>
<dbReference type="Gene3D" id="1.20.1720.10">
    <property type="entry name" value="Multidrug resistance protein D"/>
    <property type="match status" value="1"/>
</dbReference>
<feature type="transmembrane region" description="Helical" evidence="7">
    <location>
        <begin position="183"/>
        <end position="204"/>
    </location>
</feature>
<organism evidence="9">
    <name type="scientific">Blastobotrys adeninivorans</name>
    <name type="common">Yeast</name>
    <name type="synonym">Arxula adeninivorans</name>
    <dbReference type="NCBI Taxonomy" id="409370"/>
    <lineage>
        <taxon>Eukaryota</taxon>
        <taxon>Fungi</taxon>
        <taxon>Dikarya</taxon>
        <taxon>Ascomycota</taxon>
        <taxon>Saccharomycotina</taxon>
        <taxon>Dipodascomycetes</taxon>
        <taxon>Dipodascales</taxon>
        <taxon>Trichomonascaceae</taxon>
        <taxon>Blastobotrys</taxon>
    </lineage>
</organism>
<evidence type="ECO:0000256" key="4">
    <source>
        <dbReference type="ARBA" id="ARBA00022989"/>
    </source>
</evidence>
<feature type="transmembrane region" description="Helical" evidence="7">
    <location>
        <begin position="321"/>
        <end position="342"/>
    </location>
</feature>
<accession>A0A060TEB2</accession>
<dbReference type="InterPro" id="IPR036259">
    <property type="entry name" value="MFS_trans_sf"/>
</dbReference>
<evidence type="ECO:0000256" key="3">
    <source>
        <dbReference type="ARBA" id="ARBA00022692"/>
    </source>
</evidence>
<dbReference type="AlphaFoldDB" id="A0A060TEB2"/>
<evidence type="ECO:0000256" key="1">
    <source>
        <dbReference type="ARBA" id="ARBA00004141"/>
    </source>
</evidence>
<feature type="transmembrane region" description="Helical" evidence="7">
    <location>
        <begin position="155"/>
        <end position="176"/>
    </location>
</feature>
<evidence type="ECO:0000256" key="2">
    <source>
        <dbReference type="ARBA" id="ARBA00007520"/>
    </source>
</evidence>
<dbReference type="GO" id="GO:0005886">
    <property type="term" value="C:plasma membrane"/>
    <property type="evidence" value="ECO:0007669"/>
    <property type="project" value="TreeGrafter"/>
</dbReference>
<dbReference type="Pfam" id="PF07690">
    <property type="entry name" value="MFS_1"/>
    <property type="match status" value="1"/>
</dbReference>
<dbReference type="CDD" id="cd17502">
    <property type="entry name" value="MFS_Azr1_MDR_like"/>
    <property type="match status" value="1"/>
</dbReference>
<feature type="transmembrane region" description="Helical" evidence="7">
    <location>
        <begin position="59"/>
        <end position="83"/>
    </location>
</feature>
<feature type="transmembrane region" description="Helical" evidence="7">
    <location>
        <begin position="354"/>
        <end position="378"/>
    </location>
</feature>
<dbReference type="EMBL" id="HG937694">
    <property type="protein sequence ID" value="CDP37551.1"/>
    <property type="molecule type" value="Genomic_DNA"/>
</dbReference>
<feature type="transmembrane region" description="Helical" evidence="7">
    <location>
        <begin position="415"/>
        <end position="434"/>
    </location>
</feature>
<dbReference type="GO" id="GO:0022857">
    <property type="term" value="F:transmembrane transporter activity"/>
    <property type="evidence" value="ECO:0007669"/>
    <property type="project" value="InterPro"/>
</dbReference>
<feature type="domain" description="Major facilitator superfamily (MFS) profile" evidence="8">
    <location>
        <begin position="61"/>
        <end position="547"/>
    </location>
</feature>
<feature type="transmembrane region" description="Helical" evidence="7">
    <location>
        <begin position="126"/>
        <end position="143"/>
    </location>
</feature>
<keyword evidence="4 7" id="KW-1133">Transmembrane helix</keyword>
<dbReference type="PROSITE" id="PS50850">
    <property type="entry name" value="MFS"/>
    <property type="match status" value="1"/>
</dbReference>
<proteinExistence type="inferred from homology"/>
<dbReference type="Gene3D" id="1.20.1250.20">
    <property type="entry name" value="MFS general substrate transporter like domains"/>
    <property type="match status" value="1"/>
</dbReference>
<feature type="region of interest" description="Disordered" evidence="6">
    <location>
        <begin position="1"/>
        <end position="42"/>
    </location>
</feature>
<evidence type="ECO:0000256" key="5">
    <source>
        <dbReference type="ARBA" id="ARBA00023136"/>
    </source>
</evidence>